<dbReference type="InterPro" id="IPR027417">
    <property type="entry name" value="P-loop_NTPase"/>
</dbReference>
<keyword evidence="3" id="KW-0342">GTP-binding</keyword>
<dbReference type="GeneTree" id="ENSGT00940000162548"/>
<keyword evidence="2" id="KW-0547">Nucleotide-binding</keyword>
<organism evidence="6 7">
    <name type="scientific">Vombatus ursinus</name>
    <name type="common">Common wombat</name>
    <dbReference type="NCBI Taxonomy" id="29139"/>
    <lineage>
        <taxon>Eukaryota</taxon>
        <taxon>Metazoa</taxon>
        <taxon>Chordata</taxon>
        <taxon>Craniata</taxon>
        <taxon>Vertebrata</taxon>
        <taxon>Euteleostomi</taxon>
        <taxon>Mammalia</taxon>
        <taxon>Metatheria</taxon>
        <taxon>Diprotodontia</taxon>
        <taxon>Vombatidae</taxon>
        <taxon>Vombatus</taxon>
    </lineage>
</organism>
<keyword evidence="4" id="KW-0812">Transmembrane</keyword>
<dbReference type="Gene3D" id="3.40.50.300">
    <property type="entry name" value="P-loop containing nucleotide triphosphate hydrolases"/>
    <property type="match status" value="1"/>
</dbReference>
<reference evidence="6" key="3">
    <citation type="submission" date="2025-09" db="UniProtKB">
        <authorList>
            <consortium name="Ensembl"/>
        </authorList>
    </citation>
    <scope>IDENTIFICATION</scope>
</reference>
<keyword evidence="7" id="KW-1185">Reference proteome</keyword>
<dbReference type="PANTHER" id="PTHR10903">
    <property type="entry name" value="GTPASE, IMAP FAMILY MEMBER-RELATED"/>
    <property type="match status" value="1"/>
</dbReference>
<evidence type="ECO:0000256" key="4">
    <source>
        <dbReference type="SAM" id="Phobius"/>
    </source>
</evidence>
<name>A0A4X2KJI8_VOMUR</name>
<dbReference type="GO" id="GO:0005829">
    <property type="term" value="C:cytosol"/>
    <property type="evidence" value="ECO:0007669"/>
    <property type="project" value="TreeGrafter"/>
</dbReference>
<dbReference type="STRING" id="29139.ENSVURP00010009480"/>
<dbReference type="InterPro" id="IPR006703">
    <property type="entry name" value="G_AIG1"/>
</dbReference>
<dbReference type="Ensembl" id="ENSVURT00010010759.1">
    <property type="protein sequence ID" value="ENSVURP00010009480.1"/>
    <property type="gene ID" value="ENSVURG00010007342.1"/>
</dbReference>
<dbReference type="Pfam" id="PF04548">
    <property type="entry name" value="AIG1"/>
    <property type="match status" value="1"/>
</dbReference>
<keyword evidence="4" id="KW-0472">Membrane</keyword>
<evidence type="ECO:0000313" key="6">
    <source>
        <dbReference type="Ensembl" id="ENSVURP00010009480.1"/>
    </source>
</evidence>
<dbReference type="Proteomes" id="UP000314987">
    <property type="component" value="Unassembled WGS sequence"/>
</dbReference>
<dbReference type="OMA" id="REWHGRT"/>
<comment type="similarity">
    <text evidence="1">Belongs to the TRAFAC class TrmE-Era-EngA-EngB-Septin-like GTPase superfamily. AIG1/Toc34/Toc159-like paraseptin GTPase family. IAN subfamily.</text>
</comment>
<dbReference type="AlphaFoldDB" id="A0A4X2KJI8"/>
<dbReference type="GO" id="GO:0005525">
    <property type="term" value="F:GTP binding"/>
    <property type="evidence" value="ECO:0007669"/>
    <property type="project" value="UniProtKB-KW"/>
</dbReference>
<protein>
    <recommendedName>
        <fullName evidence="5">AIG1-type G domain-containing protein</fullName>
    </recommendedName>
</protein>
<dbReference type="SUPFAM" id="SSF52540">
    <property type="entry name" value="P-loop containing nucleoside triphosphate hydrolases"/>
    <property type="match status" value="1"/>
</dbReference>
<dbReference type="FunFam" id="3.40.50.300:FF:000366">
    <property type="entry name" value="GTPase, IMAP family member 2"/>
    <property type="match status" value="1"/>
</dbReference>
<dbReference type="InterPro" id="IPR045058">
    <property type="entry name" value="GIMA/IAN/Toc"/>
</dbReference>
<reference evidence="7" key="1">
    <citation type="submission" date="2018-12" db="EMBL/GenBank/DDBJ databases">
        <authorList>
            <person name="Yazar S."/>
        </authorList>
    </citation>
    <scope>NUCLEOTIDE SEQUENCE [LARGE SCALE GENOMIC DNA]</scope>
</reference>
<evidence type="ECO:0000256" key="2">
    <source>
        <dbReference type="ARBA" id="ARBA00022741"/>
    </source>
</evidence>
<evidence type="ECO:0000256" key="1">
    <source>
        <dbReference type="ARBA" id="ARBA00008535"/>
    </source>
</evidence>
<dbReference type="CDD" id="cd01852">
    <property type="entry name" value="AIG1"/>
    <property type="match status" value="1"/>
</dbReference>
<evidence type="ECO:0000256" key="3">
    <source>
        <dbReference type="ARBA" id="ARBA00023134"/>
    </source>
</evidence>
<feature type="transmembrane region" description="Helical" evidence="4">
    <location>
        <begin position="360"/>
        <end position="378"/>
    </location>
</feature>
<proteinExistence type="inferred from homology"/>
<sequence length="404" mass="45938">MQSIWVYFLLFRRINSLSLKNVINFHFCSWREDEFGDSQRLFPILPLLCFQGLVNIGKTYRKEDNASGPVVPRELRLILVGKTGSGKSATGNSILGKKVFKSKLSSRPVTESCQRESREWHGRTLVVIDTPDIFSSSAKTKRDLEICRCMVLSSPGPHALLLVMQLGRYTNEDKEALRSIQEIFGVGILSHTIIVFTRKEDLGKETLKEYLKETKNKSLRWLNEVCEGFHCGFNNKLEGEGQEAQLKEMMEMIEGVVRKNDLRCYSSEVYDYIQENIQQLREELGEEPIGQGEGPKGAFCKENIASKEADQTCSALESLMVIQRKYEQHQESVLKKESGTPWVIGNAYWGAFRRSFPVRFLFSLFLSLLSAMGWLTGLRHMIGRMEARARSLKVPTANPSSATD</sequence>
<keyword evidence="4" id="KW-1133">Transmembrane helix</keyword>
<dbReference type="PROSITE" id="PS51720">
    <property type="entry name" value="G_AIG1"/>
    <property type="match status" value="1"/>
</dbReference>
<reference evidence="6" key="2">
    <citation type="submission" date="2025-08" db="UniProtKB">
        <authorList>
            <consortium name="Ensembl"/>
        </authorList>
    </citation>
    <scope>IDENTIFICATION</scope>
</reference>
<evidence type="ECO:0000259" key="5">
    <source>
        <dbReference type="PROSITE" id="PS51720"/>
    </source>
</evidence>
<evidence type="ECO:0000313" key="7">
    <source>
        <dbReference type="Proteomes" id="UP000314987"/>
    </source>
</evidence>
<accession>A0A4X2KJI8</accession>
<feature type="domain" description="AIG1-type G" evidence="5">
    <location>
        <begin position="72"/>
        <end position="274"/>
    </location>
</feature>
<dbReference type="PANTHER" id="PTHR10903:SF144">
    <property type="entry name" value="GTPASE IMAP FAMILY MEMBER 6"/>
    <property type="match status" value="1"/>
</dbReference>